<dbReference type="Pfam" id="PF13229">
    <property type="entry name" value="Beta_helix"/>
    <property type="match status" value="1"/>
</dbReference>
<dbReference type="Proteomes" id="UP001164746">
    <property type="component" value="Chromosome 6"/>
</dbReference>
<evidence type="ECO:0000256" key="4">
    <source>
        <dbReference type="PROSITE-ProRule" id="PRU00134"/>
    </source>
</evidence>
<dbReference type="EMBL" id="CP111017">
    <property type="protein sequence ID" value="WAR07913.1"/>
    <property type="molecule type" value="Genomic_DNA"/>
</dbReference>
<dbReference type="PROSITE" id="PS50865">
    <property type="entry name" value="ZF_MYND_2"/>
    <property type="match status" value="1"/>
</dbReference>
<dbReference type="SMART" id="SM00710">
    <property type="entry name" value="PbH1"/>
    <property type="match status" value="5"/>
</dbReference>
<keyword evidence="3" id="KW-0862">Zinc</keyword>
<reference evidence="6" key="1">
    <citation type="submission" date="2022-11" db="EMBL/GenBank/DDBJ databases">
        <title>Centuries of genome instability and evolution in soft-shell clam transmissible cancer (bioRxiv).</title>
        <authorList>
            <person name="Hart S.F.M."/>
            <person name="Yonemitsu M.A."/>
            <person name="Giersch R.M."/>
            <person name="Beal B.F."/>
            <person name="Arriagada G."/>
            <person name="Davis B.W."/>
            <person name="Ostrander E.A."/>
            <person name="Goff S.P."/>
            <person name="Metzger M.J."/>
        </authorList>
    </citation>
    <scope>NUCLEOTIDE SEQUENCE</scope>
    <source>
        <strain evidence="6">MELC-2E11</strain>
        <tissue evidence="6">Siphon/mantle</tissue>
    </source>
</reference>
<keyword evidence="2 4" id="KW-0863">Zinc-finger</keyword>
<evidence type="ECO:0000313" key="6">
    <source>
        <dbReference type="EMBL" id="WAR07913.1"/>
    </source>
</evidence>
<dbReference type="InterPro" id="IPR006626">
    <property type="entry name" value="PbH1"/>
</dbReference>
<evidence type="ECO:0000256" key="1">
    <source>
        <dbReference type="ARBA" id="ARBA00022723"/>
    </source>
</evidence>
<sequence>MLNMGVDARNGGLAEVIGCEIRHNQSHGIAIGPMGRGFVTGNTISDNGQEGIWAGGILLMIPGGRTTDGSTDASGCSICTITENIICNNGMSGISFDGGIYTVRGNRIFDNWFWGLMAKSRSSVNIENNDMFRNKCGGIRIGVIFSAVVSVDSNTIRDHSGPGIFSSNAHENDALPNQLREIKKFIKIPGMIEDEVEIYSAPLLMTTRNMLRNNDQDILKKCGKCHKAAYCSKECQIEHWRKHKHMCEILLHEYIIDIQMLDTKDTKETLVWTRMPKKHMMILRFRSPLPGIGKGKPPERKSSQVYCKNTDRKIIQS</sequence>
<accession>A0ABY7EGX7</accession>
<dbReference type="SUPFAM" id="SSF144232">
    <property type="entry name" value="HIT/MYND zinc finger-like"/>
    <property type="match status" value="1"/>
</dbReference>
<keyword evidence="7" id="KW-1185">Reference proteome</keyword>
<evidence type="ECO:0000313" key="7">
    <source>
        <dbReference type="Proteomes" id="UP001164746"/>
    </source>
</evidence>
<dbReference type="InterPro" id="IPR012334">
    <property type="entry name" value="Pectin_lyas_fold"/>
</dbReference>
<proteinExistence type="predicted"/>
<dbReference type="InterPro" id="IPR039448">
    <property type="entry name" value="Beta_helix"/>
</dbReference>
<dbReference type="Pfam" id="PF01753">
    <property type="entry name" value="zf-MYND"/>
    <property type="match status" value="1"/>
</dbReference>
<name>A0ABY7EGX7_MYAAR</name>
<evidence type="ECO:0000259" key="5">
    <source>
        <dbReference type="PROSITE" id="PS50865"/>
    </source>
</evidence>
<gene>
    <name evidence="6" type="ORF">MAR_017871</name>
</gene>
<evidence type="ECO:0000256" key="2">
    <source>
        <dbReference type="ARBA" id="ARBA00022771"/>
    </source>
</evidence>
<evidence type="ECO:0000256" key="3">
    <source>
        <dbReference type="ARBA" id="ARBA00022833"/>
    </source>
</evidence>
<protein>
    <recommendedName>
        <fullName evidence="5">MYND-type domain-containing protein</fullName>
    </recommendedName>
</protein>
<dbReference type="InterPro" id="IPR011050">
    <property type="entry name" value="Pectin_lyase_fold/virulence"/>
</dbReference>
<organism evidence="6 7">
    <name type="scientific">Mya arenaria</name>
    <name type="common">Soft-shell clam</name>
    <dbReference type="NCBI Taxonomy" id="6604"/>
    <lineage>
        <taxon>Eukaryota</taxon>
        <taxon>Metazoa</taxon>
        <taxon>Spiralia</taxon>
        <taxon>Lophotrochozoa</taxon>
        <taxon>Mollusca</taxon>
        <taxon>Bivalvia</taxon>
        <taxon>Autobranchia</taxon>
        <taxon>Heteroconchia</taxon>
        <taxon>Euheterodonta</taxon>
        <taxon>Imparidentia</taxon>
        <taxon>Neoheterodontei</taxon>
        <taxon>Myida</taxon>
        <taxon>Myoidea</taxon>
        <taxon>Myidae</taxon>
        <taxon>Mya</taxon>
    </lineage>
</organism>
<feature type="domain" description="MYND-type" evidence="5">
    <location>
        <begin position="207"/>
        <end position="247"/>
    </location>
</feature>
<dbReference type="InterPro" id="IPR002893">
    <property type="entry name" value="Znf_MYND"/>
</dbReference>
<dbReference type="SUPFAM" id="SSF51126">
    <property type="entry name" value="Pectin lyase-like"/>
    <property type="match status" value="1"/>
</dbReference>
<dbReference type="Gene3D" id="6.10.140.2220">
    <property type="match status" value="1"/>
</dbReference>
<dbReference type="Gene3D" id="2.160.20.10">
    <property type="entry name" value="Single-stranded right-handed beta-helix, Pectin lyase-like"/>
    <property type="match status" value="1"/>
</dbReference>
<keyword evidence="1" id="KW-0479">Metal-binding</keyword>